<keyword evidence="3" id="KW-1185">Reference proteome</keyword>
<dbReference type="Proteomes" id="UP000001067">
    <property type="component" value="Unassembled WGS sequence"/>
</dbReference>
<proteinExistence type="predicted"/>
<organism evidence="3">
    <name type="scientific">Pyrenophora teres f. teres (strain 0-1)</name>
    <name type="common">Barley net blotch fungus</name>
    <name type="synonym">Drechslera teres f. teres</name>
    <dbReference type="NCBI Taxonomy" id="861557"/>
    <lineage>
        <taxon>Eukaryota</taxon>
        <taxon>Fungi</taxon>
        <taxon>Dikarya</taxon>
        <taxon>Ascomycota</taxon>
        <taxon>Pezizomycotina</taxon>
        <taxon>Dothideomycetes</taxon>
        <taxon>Pleosporomycetidae</taxon>
        <taxon>Pleosporales</taxon>
        <taxon>Pleosporineae</taxon>
        <taxon>Pleosporaceae</taxon>
        <taxon>Pyrenophora</taxon>
    </lineage>
</organism>
<dbReference type="EMBL" id="GL533243">
    <property type="protein sequence ID" value="EFQ94569.1"/>
    <property type="molecule type" value="Genomic_DNA"/>
</dbReference>
<dbReference type="HOGENOM" id="CLU_1763257_0_0_1"/>
<reference evidence="2 3" key="1">
    <citation type="journal article" date="2010" name="Genome Biol.">
        <title>A first genome assembly of the barley fungal pathogen Pyrenophora teres f. teres.</title>
        <authorList>
            <person name="Ellwood S.R."/>
            <person name="Liu Z."/>
            <person name="Syme R.A."/>
            <person name="Lai Z."/>
            <person name="Hane J.K."/>
            <person name="Keiper F."/>
            <person name="Moffat C.S."/>
            <person name="Oliver R.P."/>
            <person name="Friesen T.L."/>
        </authorList>
    </citation>
    <scope>NUCLEOTIDE SEQUENCE [LARGE SCALE GENOMIC DNA]</scope>
    <source>
        <strain evidence="2 3">0-1</strain>
    </source>
</reference>
<evidence type="ECO:0000313" key="2">
    <source>
        <dbReference type="EMBL" id="EFQ94569.1"/>
    </source>
</evidence>
<protein>
    <submittedName>
        <fullName evidence="2">Uncharacterized protein</fullName>
    </submittedName>
</protein>
<evidence type="ECO:0000313" key="3">
    <source>
        <dbReference type="Proteomes" id="UP000001067"/>
    </source>
</evidence>
<dbReference type="AlphaFoldDB" id="E3RI80"/>
<feature type="non-terminal residue" evidence="2">
    <location>
        <position position="1"/>
    </location>
</feature>
<gene>
    <name evidence="2" type="ORF">PTT_07698</name>
</gene>
<feature type="compositionally biased region" description="Basic and acidic residues" evidence="1">
    <location>
        <begin position="50"/>
        <end position="66"/>
    </location>
</feature>
<sequence length="148" mass="16763">TVASATITRSDPSKKPLASHNPGKIQKNTQKTVLKKPSSEHIPHLRGHKNRDDNYFTDRSLSKDRTVQFADTPGPADTDMLDAPRDSKPNKTPKDTHQEPRERQAKKHRMVEKLAPDAQKVIQQILDTEFKLPLKTVLGNMPEVLRED</sequence>
<accession>E3RI80</accession>
<name>E3RI80_PYRTT</name>
<feature type="compositionally biased region" description="Polar residues" evidence="1">
    <location>
        <begin position="1"/>
        <end position="10"/>
    </location>
</feature>
<evidence type="ECO:0000256" key="1">
    <source>
        <dbReference type="SAM" id="MobiDB-lite"/>
    </source>
</evidence>
<feature type="region of interest" description="Disordered" evidence="1">
    <location>
        <begin position="1"/>
        <end position="111"/>
    </location>
</feature>
<dbReference type="KEGG" id="pte:PTT_07698"/>
<feature type="compositionally biased region" description="Basic and acidic residues" evidence="1">
    <location>
        <begin position="82"/>
        <end position="103"/>
    </location>
</feature>